<dbReference type="SUPFAM" id="SSF51735">
    <property type="entry name" value="NAD(P)-binding Rossmann-fold domains"/>
    <property type="match status" value="1"/>
</dbReference>
<proteinExistence type="predicted"/>
<evidence type="ECO:0000313" key="2">
    <source>
        <dbReference type="EMBL" id="CAB4574001.1"/>
    </source>
</evidence>
<organism evidence="2">
    <name type="scientific">freshwater metagenome</name>
    <dbReference type="NCBI Taxonomy" id="449393"/>
    <lineage>
        <taxon>unclassified sequences</taxon>
        <taxon>metagenomes</taxon>
        <taxon>ecological metagenomes</taxon>
    </lineage>
</organism>
<gene>
    <name evidence="2" type="ORF">UFOPK1684_00928</name>
</gene>
<sequence length="316" mass="34192">MIHTLLFGLGRFGRDHLAAWEATGRARVAAIVDPMHSGTSTLSPDGDRQIPVVGTLSDLPASIPIDVAAVVTPVWTHREIAQSLFERSIPCLIEKPLAASSAEASQIREAARESGVACMPGHIMRFSAPHLEIWQSLENSRHPVVTMSFRRDRSMALLELYPGEHPALLTGIHDIDLATWFANSPVGSVSSRHTIKEGLCVGFEANLHHHNGSETHISGEYVFPAELVDTVFDEVLVTGASGTTLGRFRNHSDSTPTPNSPDPALVSEISHFLDVYDGVTADLRVNLDDAVHCLAVVEAIIHSSESEGQTLLVEAR</sequence>
<dbReference type="InterPro" id="IPR000683">
    <property type="entry name" value="Gfo/Idh/MocA-like_OxRdtase_N"/>
</dbReference>
<name>A0A6J6EC33_9ZZZZ</name>
<dbReference type="GO" id="GO:0000166">
    <property type="term" value="F:nucleotide binding"/>
    <property type="evidence" value="ECO:0007669"/>
    <property type="project" value="InterPro"/>
</dbReference>
<dbReference type="Gene3D" id="3.40.50.720">
    <property type="entry name" value="NAD(P)-binding Rossmann-like Domain"/>
    <property type="match status" value="1"/>
</dbReference>
<dbReference type="Gene3D" id="3.30.360.10">
    <property type="entry name" value="Dihydrodipicolinate Reductase, domain 2"/>
    <property type="match status" value="1"/>
</dbReference>
<dbReference type="PANTHER" id="PTHR43377">
    <property type="entry name" value="BILIVERDIN REDUCTASE A"/>
    <property type="match status" value="1"/>
</dbReference>
<dbReference type="InterPro" id="IPR051450">
    <property type="entry name" value="Gfo/Idh/MocA_Oxidoreductases"/>
</dbReference>
<protein>
    <submittedName>
        <fullName evidence="2">Unannotated protein</fullName>
    </submittedName>
</protein>
<dbReference type="EMBL" id="CAEZTM010000040">
    <property type="protein sequence ID" value="CAB4574001.1"/>
    <property type="molecule type" value="Genomic_DNA"/>
</dbReference>
<reference evidence="2" key="1">
    <citation type="submission" date="2020-05" db="EMBL/GenBank/DDBJ databases">
        <authorList>
            <person name="Chiriac C."/>
            <person name="Salcher M."/>
            <person name="Ghai R."/>
            <person name="Kavagutti S V."/>
        </authorList>
    </citation>
    <scope>NUCLEOTIDE SEQUENCE</scope>
</reference>
<dbReference type="AlphaFoldDB" id="A0A6J6EC33"/>
<accession>A0A6J6EC33</accession>
<feature type="domain" description="Gfo/Idh/MocA-like oxidoreductase N-terminal" evidence="1">
    <location>
        <begin position="3"/>
        <end position="122"/>
    </location>
</feature>
<evidence type="ECO:0000259" key="1">
    <source>
        <dbReference type="Pfam" id="PF01408"/>
    </source>
</evidence>
<dbReference type="InterPro" id="IPR036291">
    <property type="entry name" value="NAD(P)-bd_dom_sf"/>
</dbReference>
<dbReference type="Pfam" id="PF01408">
    <property type="entry name" value="GFO_IDH_MocA"/>
    <property type="match status" value="1"/>
</dbReference>
<dbReference type="PANTHER" id="PTHR43377:SF1">
    <property type="entry name" value="BILIVERDIN REDUCTASE A"/>
    <property type="match status" value="1"/>
</dbReference>